<dbReference type="eggNOG" id="KOG3752">
    <property type="taxonomic scope" value="Eukaryota"/>
</dbReference>
<dbReference type="HOGENOM" id="CLU_618566_0_0_1"/>
<dbReference type="OrthoDB" id="407198at2759"/>
<feature type="region of interest" description="Disordered" evidence="1">
    <location>
        <begin position="245"/>
        <end position="309"/>
    </location>
</feature>
<feature type="region of interest" description="Disordered" evidence="1">
    <location>
        <begin position="68"/>
        <end position="96"/>
    </location>
</feature>
<name>B0XG43_CULQU</name>
<dbReference type="InParanoid" id="B0XG43"/>
<reference evidence="3" key="1">
    <citation type="submission" date="2007-03" db="EMBL/GenBank/DDBJ databases">
        <title>Annotation of Culex pipiens quinquefasciatus.</title>
        <authorList>
            <consortium name="The Broad Institute Genome Sequencing Platform"/>
            <person name="Atkinson P.W."/>
            <person name="Hemingway J."/>
            <person name="Christensen B.M."/>
            <person name="Higgs S."/>
            <person name="Kodira C."/>
            <person name="Hannick L."/>
            <person name="Megy K."/>
            <person name="O'Leary S."/>
            <person name="Pearson M."/>
            <person name="Haas B.J."/>
            <person name="Mauceli E."/>
            <person name="Wortman J.R."/>
            <person name="Lee N.H."/>
            <person name="Guigo R."/>
            <person name="Stanke M."/>
            <person name="Alvarado L."/>
            <person name="Amedeo P."/>
            <person name="Antoine C.H."/>
            <person name="Arensburger P."/>
            <person name="Bidwell S.L."/>
            <person name="Crawford M."/>
            <person name="Camaro F."/>
            <person name="Devon K."/>
            <person name="Engels R."/>
            <person name="Hammond M."/>
            <person name="Howarth C."/>
            <person name="Koehrsen M."/>
            <person name="Lawson D."/>
            <person name="Montgomery P."/>
            <person name="Nene V."/>
            <person name="Nusbaum C."/>
            <person name="Puiu D."/>
            <person name="Romero-Severson J."/>
            <person name="Severson D.W."/>
            <person name="Shumway M."/>
            <person name="Sisk P."/>
            <person name="Stolte C."/>
            <person name="Zeng Q."/>
            <person name="Eisenstadt E."/>
            <person name="Fraser-Liggett C."/>
            <person name="Strausberg R."/>
            <person name="Galagan J."/>
            <person name="Birren B."/>
            <person name="Collins F.H."/>
        </authorList>
    </citation>
    <scope>NUCLEOTIDE SEQUENCE [LARGE SCALE GENOMIC DNA]</scope>
    <source>
        <strain evidence="3">JHB</strain>
    </source>
</reference>
<dbReference type="AlphaFoldDB" id="B0XG43"/>
<dbReference type="VEuPathDB" id="VectorBase:CQUJHB006673"/>
<feature type="compositionally biased region" description="Low complexity" evidence="1">
    <location>
        <begin position="73"/>
        <end position="87"/>
    </location>
</feature>
<evidence type="ECO:0000259" key="2">
    <source>
        <dbReference type="Pfam" id="PF01693"/>
    </source>
</evidence>
<evidence type="ECO:0000313" key="5">
    <source>
        <dbReference type="Proteomes" id="UP000002320"/>
    </source>
</evidence>
<proteinExistence type="predicted"/>
<feature type="domain" description="Ribonuclease H1 N-terminal" evidence="2">
    <location>
        <begin position="39"/>
        <end position="67"/>
    </location>
</feature>
<dbReference type="Pfam" id="PF01693">
    <property type="entry name" value="Cauli_VI"/>
    <property type="match status" value="1"/>
</dbReference>
<protein>
    <recommendedName>
        <fullName evidence="2">Ribonuclease H1 N-terminal domain-containing protein</fullName>
    </recommendedName>
</protein>
<keyword evidence="5" id="KW-1185">Reference proteome</keyword>
<sequence length="443" mass="48316">MGQVLVYPRIWTPPEERTGPPIDQLSANMANGCENRTGQWPKCQQQVTGFTGAKFKKFPTRQQADAFVREHGSGSVSGSASDSGSSSEKGKKLDSGVKPVTKLENYGTYNFHQDEDGFVYVYTDGSCEGNGTAAARAGMGVYFDEGHALNARNAWKLSMGKLVKNQVDFEELDRELANKSIEIKSDEKEDSTLKICTELAKAIGLSTFSMDSSVRSKVASSQSLFLRQKFSSDYEIASSPISASSSASRTTRCGVDRRAVPAPAADAADITPRRAIDISSSDKNQPRAGRPDDVATTSGAKFRPANYEPPPTGDMFCTILVENGTGVKNGRYTKTLAMSPPFFEATAAPDSGSWRRRQRGNPGVRSQSVQQTVTTTTTKLPLPKLMLLCENVEEKKEHIGSKSSRTSRRTKQRIPFTILFELKEQDERGKDRCSLISEEAAAA</sequence>
<dbReference type="EMBL" id="DS232988">
    <property type="protein sequence ID" value="EDS27218.1"/>
    <property type="molecule type" value="Genomic_DNA"/>
</dbReference>
<dbReference type="KEGG" id="cqu:CpipJ_CPIJ018335"/>
<accession>B0XG43</accession>
<evidence type="ECO:0000313" key="3">
    <source>
        <dbReference type="EMBL" id="EDS27218.1"/>
    </source>
</evidence>
<dbReference type="SUPFAM" id="SSF55658">
    <property type="entry name" value="L9 N-domain-like"/>
    <property type="match status" value="1"/>
</dbReference>
<organism>
    <name type="scientific">Culex quinquefasciatus</name>
    <name type="common">Southern house mosquito</name>
    <name type="synonym">Culex pungens</name>
    <dbReference type="NCBI Taxonomy" id="7176"/>
    <lineage>
        <taxon>Eukaryota</taxon>
        <taxon>Metazoa</taxon>
        <taxon>Ecdysozoa</taxon>
        <taxon>Arthropoda</taxon>
        <taxon>Hexapoda</taxon>
        <taxon>Insecta</taxon>
        <taxon>Pterygota</taxon>
        <taxon>Neoptera</taxon>
        <taxon>Endopterygota</taxon>
        <taxon>Diptera</taxon>
        <taxon>Nematocera</taxon>
        <taxon>Culicoidea</taxon>
        <taxon>Culicidae</taxon>
        <taxon>Culicinae</taxon>
        <taxon>Culicini</taxon>
        <taxon>Culex</taxon>
        <taxon>Culex</taxon>
    </lineage>
</organism>
<reference evidence="4" key="2">
    <citation type="submission" date="2021-02" db="UniProtKB">
        <authorList>
            <consortium name="EnsemblMetazoa"/>
        </authorList>
    </citation>
    <scope>IDENTIFICATION</scope>
    <source>
        <strain evidence="4">JHB</strain>
    </source>
</reference>
<dbReference type="EnsemblMetazoa" id="CPIJ018335-RA">
    <property type="protein sequence ID" value="CPIJ018335-PA"/>
    <property type="gene ID" value="CPIJ018335"/>
</dbReference>
<evidence type="ECO:0000313" key="4">
    <source>
        <dbReference type="EnsemblMetazoa" id="CPIJ018335-PA"/>
    </source>
</evidence>
<feature type="compositionally biased region" description="Low complexity" evidence="1">
    <location>
        <begin position="260"/>
        <end position="270"/>
    </location>
</feature>
<dbReference type="STRING" id="7176.B0XG43"/>
<dbReference type="InterPro" id="IPR036397">
    <property type="entry name" value="RNaseH_sf"/>
</dbReference>
<dbReference type="GO" id="GO:0003676">
    <property type="term" value="F:nucleic acid binding"/>
    <property type="evidence" value="ECO:0007669"/>
    <property type="project" value="InterPro"/>
</dbReference>
<dbReference type="InterPro" id="IPR050092">
    <property type="entry name" value="RNase_H"/>
</dbReference>
<gene>
    <name evidence="4" type="primary">6052325</name>
    <name evidence="3" type="ORF">CpipJ_CPIJ018335</name>
</gene>
<dbReference type="InterPro" id="IPR037056">
    <property type="entry name" value="RNase_H1_N_sf"/>
</dbReference>
<feature type="compositionally biased region" description="Low complexity" evidence="1">
    <location>
        <begin position="366"/>
        <end position="375"/>
    </location>
</feature>
<dbReference type="PANTHER" id="PTHR10642">
    <property type="entry name" value="RIBONUCLEASE H1"/>
    <property type="match status" value="1"/>
</dbReference>
<dbReference type="InterPro" id="IPR009027">
    <property type="entry name" value="Ribosomal_bL9/RNase_H1_N"/>
</dbReference>
<dbReference type="VEuPathDB" id="VectorBase:CPIJ018335"/>
<dbReference type="Gene3D" id="3.30.420.10">
    <property type="entry name" value="Ribonuclease H-like superfamily/Ribonuclease H"/>
    <property type="match status" value="1"/>
</dbReference>
<dbReference type="Gene3D" id="3.40.970.10">
    <property type="entry name" value="Ribonuclease H1, N-terminal domain"/>
    <property type="match status" value="1"/>
</dbReference>
<dbReference type="InterPro" id="IPR011320">
    <property type="entry name" value="RNase_H1_N"/>
</dbReference>
<dbReference type="GO" id="GO:0004523">
    <property type="term" value="F:RNA-DNA hybrid ribonuclease activity"/>
    <property type="evidence" value="ECO:0007669"/>
    <property type="project" value="TreeGrafter"/>
</dbReference>
<evidence type="ECO:0000256" key="1">
    <source>
        <dbReference type="SAM" id="MobiDB-lite"/>
    </source>
</evidence>
<dbReference type="GO" id="GO:0043137">
    <property type="term" value="P:DNA replication, removal of RNA primer"/>
    <property type="evidence" value="ECO:0007669"/>
    <property type="project" value="TreeGrafter"/>
</dbReference>
<dbReference type="Proteomes" id="UP000002320">
    <property type="component" value="Unassembled WGS sequence"/>
</dbReference>
<dbReference type="PANTHER" id="PTHR10642:SF26">
    <property type="entry name" value="RIBONUCLEASE H1"/>
    <property type="match status" value="1"/>
</dbReference>
<feature type="region of interest" description="Disordered" evidence="1">
    <location>
        <begin position="343"/>
        <end position="375"/>
    </location>
</feature>